<dbReference type="Proteomes" id="UP001237156">
    <property type="component" value="Unassembled WGS sequence"/>
</dbReference>
<proteinExistence type="predicted"/>
<dbReference type="RefSeq" id="WP_279524876.1">
    <property type="nucleotide sequence ID" value="NZ_JARVII010000023.1"/>
</dbReference>
<comment type="caution">
    <text evidence="2">The sequence shown here is derived from an EMBL/GenBank/DDBJ whole genome shotgun (WGS) entry which is preliminary data.</text>
</comment>
<sequence>MLSQTHSLLGRLARWLRALGQNFLLWSRGWWQVLFTGAQLVVLAFSPSSYHGQGGGAVLRHIYAAAGPGLAGFTTLMALFNVVLIRIVVVTAFAYGLSQYALNMVVRVLVLELVPLVAALFVAINYSVPGGSELYKLRKSGALESMRRRGVSPLEREVLPRVLAGMFAVIMLAAVSCTISLILTYLAVHGFTLAGIPSYNRAVGHIFTPVVLMIFVLKTGLFAFAVALLPVGNALRDIPRRARASVELQGLVQMCALMLLIEIASLVGNYY</sequence>
<feature type="transmembrane region" description="Helical" evidence="1">
    <location>
        <begin position="250"/>
        <end position="270"/>
    </location>
</feature>
<dbReference type="GO" id="GO:0043190">
    <property type="term" value="C:ATP-binding cassette (ABC) transporter complex"/>
    <property type="evidence" value="ECO:0007669"/>
    <property type="project" value="InterPro"/>
</dbReference>
<evidence type="ECO:0000313" key="3">
    <source>
        <dbReference type="Proteomes" id="UP001237156"/>
    </source>
</evidence>
<dbReference type="EMBL" id="JARVII010000023">
    <property type="protein sequence ID" value="MDG9700088.1"/>
    <property type="molecule type" value="Genomic_DNA"/>
</dbReference>
<feature type="transmembrane region" description="Helical" evidence="1">
    <location>
        <begin position="29"/>
        <end position="50"/>
    </location>
</feature>
<keyword evidence="1" id="KW-0472">Membrane</keyword>
<keyword evidence="1" id="KW-0812">Transmembrane</keyword>
<protein>
    <submittedName>
        <fullName evidence="2">ABC transporter permease</fullName>
    </submittedName>
</protein>
<feature type="transmembrane region" description="Helical" evidence="1">
    <location>
        <begin position="162"/>
        <end position="186"/>
    </location>
</feature>
<feature type="transmembrane region" description="Helical" evidence="1">
    <location>
        <begin position="101"/>
        <end position="128"/>
    </location>
</feature>
<evidence type="ECO:0000313" key="2">
    <source>
        <dbReference type="EMBL" id="MDG9700088.1"/>
    </source>
</evidence>
<feature type="transmembrane region" description="Helical" evidence="1">
    <location>
        <begin position="206"/>
        <end position="229"/>
    </location>
</feature>
<gene>
    <name evidence="2" type="ORF">QB898_10275</name>
</gene>
<organism evidence="2 3">
    <name type="scientific">Ottowia cancrivicina</name>
    <dbReference type="NCBI Taxonomy" id="3040346"/>
    <lineage>
        <taxon>Bacteria</taxon>
        <taxon>Pseudomonadati</taxon>
        <taxon>Pseudomonadota</taxon>
        <taxon>Betaproteobacteria</taxon>
        <taxon>Burkholderiales</taxon>
        <taxon>Comamonadaceae</taxon>
        <taxon>Ottowia</taxon>
    </lineage>
</organism>
<name>A0AAW6RM53_9BURK</name>
<keyword evidence="3" id="KW-1185">Reference proteome</keyword>
<evidence type="ECO:0000256" key="1">
    <source>
        <dbReference type="SAM" id="Phobius"/>
    </source>
</evidence>
<dbReference type="AlphaFoldDB" id="A0AAW6RM53"/>
<keyword evidence="1" id="KW-1133">Transmembrane helix</keyword>
<dbReference type="InterPro" id="IPR030802">
    <property type="entry name" value="Permease_MalE"/>
</dbReference>
<accession>A0AAW6RM53</accession>
<feature type="transmembrane region" description="Helical" evidence="1">
    <location>
        <begin position="62"/>
        <end position="95"/>
    </location>
</feature>
<dbReference type="Pfam" id="PF02405">
    <property type="entry name" value="MlaE"/>
    <property type="match status" value="1"/>
</dbReference>
<reference evidence="2 3" key="1">
    <citation type="submission" date="2023-04" db="EMBL/GenBank/DDBJ databases">
        <title>Ottowia paracancer sp. nov., isolated from human stomach.</title>
        <authorList>
            <person name="Song Y."/>
        </authorList>
    </citation>
    <scope>NUCLEOTIDE SEQUENCE [LARGE SCALE GENOMIC DNA]</scope>
    <source>
        <strain evidence="2 3">10c7w1</strain>
    </source>
</reference>